<keyword evidence="10" id="KW-1185">Reference proteome</keyword>
<dbReference type="InterPro" id="IPR000515">
    <property type="entry name" value="MetI-like"/>
</dbReference>
<feature type="domain" description="ABC transmembrane type-1" evidence="8">
    <location>
        <begin position="93"/>
        <end position="304"/>
    </location>
</feature>
<evidence type="ECO:0000256" key="3">
    <source>
        <dbReference type="ARBA" id="ARBA00022475"/>
    </source>
</evidence>
<evidence type="ECO:0000313" key="9">
    <source>
        <dbReference type="EMBL" id="WRP17985.1"/>
    </source>
</evidence>
<evidence type="ECO:0000256" key="1">
    <source>
        <dbReference type="ARBA" id="ARBA00004651"/>
    </source>
</evidence>
<dbReference type="InterPro" id="IPR035906">
    <property type="entry name" value="MetI-like_sf"/>
</dbReference>
<name>A0ABZ1BZI1_9FIRM</name>
<feature type="transmembrane region" description="Helical" evidence="7">
    <location>
        <begin position="232"/>
        <end position="251"/>
    </location>
</feature>
<keyword evidence="4 7" id="KW-0812">Transmembrane</keyword>
<comment type="similarity">
    <text evidence="7">Belongs to the binding-protein-dependent transport system permease family.</text>
</comment>
<reference evidence="9 10" key="1">
    <citation type="journal article" date="2024" name="Front. Microbiol.">
        <title>Novel thermophilic genera Geochorda gen. nov. and Carboxydochorda gen. nov. from the deep terrestrial subsurface reveal the ecophysiological diversity in the class Limnochordia.</title>
        <authorList>
            <person name="Karnachuk O.V."/>
            <person name="Lukina A.P."/>
            <person name="Avakyan M.R."/>
            <person name="Kadnikov V.V."/>
            <person name="Begmatov S."/>
            <person name="Beletsky A.V."/>
            <person name="Vlasova K.G."/>
            <person name="Novikov A.A."/>
            <person name="Shcherbakova V.A."/>
            <person name="Mardanov A.V."/>
            <person name="Ravin N.V."/>
        </authorList>
    </citation>
    <scope>NUCLEOTIDE SEQUENCE [LARGE SCALE GENOMIC DNA]</scope>
    <source>
        <strain evidence="9 10">L945</strain>
    </source>
</reference>
<dbReference type="InterPro" id="IPR051393">
    <property type="entry name" value="ABC_transporter_permease"/>
</dbReference>
<feature type="transmembrane region" description="Helical" evidence="7">
    <location>
        <begin position="171"/>
        <end position="199"/>
    </location>
</feature>
<protein>
    <submittedName>
        <fullName evidence="9">Sugar ABC transporter permease</fullName>
    </submittedName>
</protein>
<sequence length="318" mass="35316">MPQHELQARQRVVVAGAAVAPRRRSGMRRREEMRGWLLASPYLLFSLIFFVVPFAWAAVLVFTRWDLISPQRHWVGLANFAEALASPRVQAAFWTPFKFMAIFLPTVLVAAIAIALLVNSLGRWSGLAAVGFFMPYLASGVAMALVVQGILSYNSPVSDVFFRLFGDVPDWLGVPALAITVIALMIAWKFSGYYALIFLAGLQSIPRELYEAAAIDGAGQWTSFWRITLPQLYPALYSVMILAVGLMFGIFTEPYMLTGGGPDLATHTWYLEIYYQAFSALRAGYASAVAVLNAVAVFLVLTVVRRLMEWWGRATGWV</sequence>
<keyword evidence="5 7" id="KW-1133">Transmembrane helix</keyword>
<keyword evidence="3" id="KW-1003">Cell membrane</keyword>
<organism evidence="9 10">
    <name type="scientific">Carboxydichorda subterranea</name>
    <dbReference type="NCBI Taxonomy" id="3109565"/>
    <lineage>
        <taxon>Bacteria</taxon>
        <taxon>Bacillati</taxon>
        <taxon>Bacillota</taxon>
        <taxon>Limnochordia</taxon>
        <taxon>Limnochordales</taxon>
        <taxon>Geochordaceae</taxon>
        <taxon>Carboxydichorda</taxon>
    </lineage>
</organism>
<dbReference type="Gene3D" id="1.10.3720.10">
    <property type="entry name" value="MetI-like"/>
    <property type="match status" value="1"/>
</dbReference>
<evidence type="ECO:0000256" key="7">
    <source>
        <dbReference type="RuleBase" id="RU363032"/>
    </source>
</evidence>
<dbReference type="EMBL" id="CP141615">
    <property type="protein sequence ID" value="WRP17985.1"/>
    <property type="molecule type" value="Genomic_DNA"/>
</dbReference>
<keyword evidence="6 7" id="KW-0472">Membrane</keyword>
<evidence type="ECO:0000256" key="6">
    <source>
        <dbReference type="ARBA" id="ARBA00023136"/>
    </source>
</evidence>
<dbReference type="Pfam" id="PF00528">
    <property type="entry name" value="BPD_transp_1"/>
    <property type="match status" value="1"/>
</dbReference>
<evidence type="ECO:0000256" key="5">
    <source>
        <dbReference type="ARBA" id="ARBA00022989"/>
    </source>
</evidence>
<keyword evidence="2 7" id="KW-0813">Transport</keyword>
<gene>
    <name evidence="9" type="ORF">U7230_02950</name>
</gene>
<dbReference type="PROSITE" id="PS50928">
    <property type="entry name" value="ABC_TM1"/>
    <property type="match status" value="1"/>
</dbReference>
<evidence type="ECO:0000259" key="8">
    <source>
        <dbReference type="PROSITE" id="PS50928"/>
    </source>
</evidence>
<dbReference type="PANTHER" id="PTHR30193:SF37">
    <property type="entry name" value="INNER MEMBRANE ABC TRANSPORTER PERMEASE PROTEIN YCJO"/>
    <property type="match status" value="1"/>
</dbReference>
<feature type="transmembrane region" description="Helical" evidence="7">
    <location>
        <begin position="130"/>
        <end position="151"/>
    </location>
</feature>
<evidence type="ECO:0000256" key="2">
    <source>
        <dbReference type="ARBA" id="ARBA00022448"/>
    </source>
</evidence>
<dbReference type="SUPFAM" id="SSF161098">
    <property type="entry name" value="MetI-like"/>
    <property type="match status" value="1"/>
</dbReference>
<dbReference type="Proteomes" id="UP001332192">
    <property type="component" value="Chromosome"/>
</dbReference>
<feature type="transmembrane region" description="Helical" evidence="7">
    <location>
        <begin position="99"/>
        <end position="118"/>
    </location>
</feature>
<evidence type="ECO:0000313" key="10">
    <source>
        <dbReference type="Proteomes" id="UP001332192"/>
    </source>
</evidence>
<evidence type="ECO:0000256" key="4">
    <source>
        <dbReference type="ARBA" id="ARBA00022692"/>
    </source>
</evidence>
<dbReference type="CDD" id="cd06261">
    <property type="entry name" value="TM_PBP2"/>
    <property type="match status" value="1"/>
</dbReference>
<feature type="transmembrane region" description="Helical" evidence="7">
    <location>
        <begin position="36"/>
        <end position="62"/>
    </location>
</feature>
<accession>A0ABZ1BZI1</accession>
<proteinExistence type="inferred from homology"/>
<feature type="transmembrane region" description="Helical" evidence="7">
    <location>
        <begin position="283"/>
        <end position="304"/>
    </location>
</feature>
<comment type="subcellular location">
    <subcellularLocation>
        <location evidence="1 7">Cell membrane</location>
        <topology evidence="1 7">Multi-pass membrane protein</topology>
    </subcellularLocation>
</comment>
<dbReference type="PANTHER" id="PTHR30193">
    <property type="entry name" value="ABC TRANSPORTER PERMEASE PROTEIN"/>
    <property type="match status" value="1"/>
</dbReference>